<accession>Q6KHU3</accession>
<sequence length="125" mass="14972">MKKSRISFFVLLIFILLISLITTYFFLTFNLRKVIITTVNIDNQKIEAIISNDNLNFLDSSKNIYLNINNNWYEITFFEMKKINESFFVASFFSKQDFNFIQINNLNTFLKIDNIPLYEHLINFI</sequence>
<gene>
    <name evidence="2" type="ordered locus">MMOB3490</name>
</gene>
<keyword evidence="3" id="KW-1185">Reference proteome</keyword>
<proteinExistence type="predicted"/>
<protein>
    <submittedName>
        <fullName evidence="2">Uncharacterized protein</fullName>
    </submittedName>
</protein>
<organism evidence="2 3">
    <name type="scientific">Mycoplasma mobile (strain ATCC 43663 / 163K / NCTC 11711)</name>
    <name type="common">Mesomycoplasma mobile</name>
    <dbReference type="NCBI Taxonomy" id="267748"/>
    <lineage>
        <taxon>Bacteria</taxon>
        <taxon>Bacillati</taxon>
        <taxon>Mycoplasmatota</taxon>
        <taxon>Mycoplasmoidales</taxon>
        <taxon>Metamycoplasmataceae</taxon>
        <taxon>Mesomycoplasma</taxon>
    </lineage>
</organism>
<evidence type="ECO:0000313" key="2">
    <source>
        <dbReference type="EMBL" id="AAT27835.1"/>
    </source>
</evidence>
<dbReference type="KEGG" id="mmo:MMOB3490"/>
<name>Q6KHU3_MYCM1</name>
<dbReference type="AlphaFoldDB" id="Q6KHU3"/>
<dbReference type="RefSeq" id="WP_011264869.1">
    <property type="nucleotide sequence ID" value="NC_006908.1"/>
</dbReference>
<keyword evidence="1" id="KW-0812">Transmembrane</keyword>
<dbReference type="NCBIfam" id="NF045999">
    <property type="entry name" value="MAG1140_fam"/>
    <property type="match status" value="1"/>
</dbReference>
<feature type="transmembrane region" description="Helical" evidence="1">
    <location>
        <begin position="6"/>
        <end position="27"/>
    </location>
</feature>
<dbReference type="Proteomes" id="UP000009072">
    <property type="component" value="Chromosome"/>
</dbReference>
<dbReference type="STRING" id="267748.MMOB3490"/>
<evidence type="ECO:0000256" key="1">
    <source>
        <dbReference type="SAM" id="Phobius"/>
    </source>
</evidence>
<dbReference type="EMBL" id="AE017308">
    <property type="protein sequence ID" value="AAT27835.1"/>
    <property type="molecule type" value="Genomic_DNA"/>
</dbReference>
<dbReference type="HOGENOM" id="CLU_1990193_0_0_14"/>
<evidence type="ECO:0000313" key="3">
    <source>
        <dbReference type="Proteomes" id="UP000009072"/>
    </source>
</evidence>
<keyword evidence="1" id="KW-0472">Membrane</keyword>
<reference evidence="2 3" key="1">
    <citation type="journal article" date="2004" name="Genome Res.">
        <title>The complete genome and proteome of Mycoplasma mobile.</title>
        <authorList>
            <person name="Jaffe J.D."/>
            <person name="Stange-Thomann N."/>
            <person name="Smith C."/>
            <person name="DeCaprio D."/>
            <person name="Fisher S."/>
            <person name="Butler J."/>
            <person name="Calvo S."/>
            <person name="Elkins T."/>
            <person name="FitzGerald M.G."/>
            <person name="Hafez N."/>
            <person name="Kodira C.D."/>
            <person name="Major J."/>
            <person name="Wang S."/>
            <person name="Wilkinson J."/>
            <person name="Nicol R."/>
            <person name="Nusbaum C."/>
            <person name="Birren B."/>
            <person name="Berg H.C."/>
            <person name="Church G.M."/>
        </authorList>
    </citation>
    <scope>NUCLEOTIDE SEQUENCE [LARGE SCALE GENOMIC DNA]</scope>
    <source>
        <strain evidence="3">ATCC 43663 / 163K / NCTC 11711</strain>
    </source>
</reference>
<keyword evidence="1" id="KW-1133">Transmembrane helix</keyword>